<dbReference type="AlphaFoldDB" id="A0AAV3ZA81"/>
<name>A0AAV3ZA81_9GAST</name>
<evidence type="ECO:0000313" key="1">
    <source>
        <dbReference type="EMBL" id="GFN90848.1"/>
    </source>
</evidence>
<accession>A0AAV3ZA81</accession>
<dbReference type="Proteomes" id="UP000735302">
    <property type="component" value="Unassembled WGS sequence"/>
</dbReference>
<reference evidence="1 2" key="1">
    <citation type="journal article" date="2021" name="Elife">
        <title>Chloroplast acquisition without the gene transfer in kleptoplastic sea slugs, Plakobranchus ocellatus.</title>
        <authorList>
            <person name="Maeda T."/>
            <person name="Takahashi S."/>
            <person name="Yoshida T."/>
            <person name="Shimamura S."/>
            <person name="Takaki Y."/>
            <person name="Nagai Y."/>
            <person name="Toyoda A."/>
            <person name="Suzuki Y."/>
            <person name="Arimoto A."/>
            <person name="Ishii H."/>
            <person name="Satoh N."/>
            <person name="Nishiyama T."/>
            <person name="Hasebe M."/>
            <person name="Maruyama T."/>
            <person name="Minagawa J."/>
            <person name="Obokata J."/>
            <person name="Shigenobu S."/>
        </authorList>
    </citation>
    <scope>NUCLEOTIDE SEQUENCE [LARGE SCALE GENOMIC DNA]</scope>
</reference>
<protein>
    <submittedName>
        <fullName evidence="1">Uncharacterized protein</fullName>
    </submittedName>
</protein>
<keyword evidence="2" id="KW-1185">Reference proteome</keyword>
<gene>
    <name evidence="1" type="ORF">PoB_001735400</name>
</gene>
<dbReference type="EMBL" id="BLXT01002074">
    <property type="protein sequence ID" value="GFN90848.1"/>
    <property type="molecule type" value="Genomic_DNA"/>
</dbReference>
<comment type="caution">
    <text evidence="1">The sequence shown here is derived from an EMBL/GenBank/DDBJ whole genome shotgun (WGS) entry which is preliminary data.</text>
</comment>
<evidence type="ECO:0000313" key="2">
    <source>
        <dbReference type="Proteomes" id="UP000735302"/>
    </source>
</evidence>
<organism evidence="1 2">
    <name type="scientific">Plakobranchus ocellatus</name>
    <dbReference type="NCBI Taxonomy" id="259542"/>
    <lineage>
        <taxon>Eukaryota</taxon>
        <taxon>Metazoa</taxon>
        <taxon>Spiralia</taxon>
        <taxon>Lophotrochozoa</taxon>
        <taxon>Mollusca</taxon>
        <taxon>Gastropoda</taxon>
        <taxon>Heterobranchia</taxon>
        <taxon>Euthyneura</taxon>
        <taxon>Panpulmonata</taxon>
        <taxon>Sacoglossa</taxon>
        <taxon>Placobranchoidea</taxon>
        <taxon>Plakobranchidae</taxon>
        <taxon>Plakobranchus</taxon>
    </lineage>
</organism>
<proteinExistence type="predicted"/>
<sequence length="81" mass="9357">MYHEVGESVDKCIVRLRNKAGECSFTLENKDERITEQLIEGIHMKDEKKKLISKGDALTLTMAIEMTRSFEASDKDLNEYM</sequence>